<keyword evidence="3" id="KW-1185">Reference proteome</keyword>
<keyword evidence="2" id="KW-0238">DNA-binding</keyword>
<dbReference type="PANTHER" id="PTHR47197">
    <property type="entry name" value="PROTEIN NIRF"/>
    <property type="match status" value="1"/>
</dbReference>
<accession>A0A7W0CQL2</accession>
<organism evidence="2 3">
    <name type="scientific">Nonomuraea soli</name>
    <dbReference type="NCBI Taxonomy" id="1032476"/>
    <lineage>
        <taxon>Bacteria</taxon>
        <taxon>Bacillati</taxon>
        <taxon>Actinomycetota</taxon>
        <taxon>Actinomycetes</taxon>
        <taxon>Streptosporangiales</taxon>
        <taxon>Streptosporangiaceae</taxon>
        <taxon>Nonomuraea</taxon>
    </lineage>
</organism>
<evidence type="ECO:0000313" key="2">
    <source>
        <dbReference type="EMBL" id="MBA2895442.1"/>
    </source>
</evidence>
<name>A0A7W0CQL2_9ACTN</name>
<dbReference type="InterPro" id="IPR015943">
    <property type="entry name" value="WD40/YVTN_repeat-like_dom_sf"/>
</dbReference>
<dbReference type="EMBL" id="JACDUR010000007">
    <property type="protein sequence ID" value="MBA2895442.1"/>
    <property type="molecule type" value="Genomic_DNA"/>
</dbReference>
<dbReference type="InterPro" id="IPR024079">
    <property type="entry name" value="MetalloPept_cat_dom_sf"/>
</dbReference>
<dbReference type="AlphaFoldDB" id="A0A7W0CQL2"/>
<dbReference type="Gene3D" id="3.40.390.10">
    <property type="entry name" value="Collagenase (Catalytic Domain)"/>
    <property type="match status" value="1"/>
</dbReference>
<proteinExistence type="predicted"/>
<protein>
    <submittedName>
        <fullName evidence="2">DNA-binding beta-propeller fold protein YncE</fullName>
    </submittedName>
</protein>
<dbReference type="InterPro" id="IPR013517">
    <property type="entry name" value="FG-GAP"/>
</dbReference>
<dbReference type="InterPro" id="IPR028994">
    <property type="entry name" value="Integrin_alpha_N"/>
</dbReference>
<dbReference type="InterPro" id="IPR051200">
    <property type="entry name" value="Host-pathogen_enzymatic-act"/>
</dbReference>
<dbReference type="SUPFAM" id="SSF55486">
    <property type="entry name" value="Metalloproteases ('zincins'), catalytic domain"/>
    <property type="match status" value="1"/>
</dbReference>
<dbReference type="GO" id="GO:0003677">
    <property type="term" value="F:DNA binding"/>
    <property type="evidence" value="ECO:0007669"/>
    <property type="project" value="UniProtKB-KW"/>
</dbReference>
<dbReference type="Proteomes" id="UP000530928">
    <property type="component" value="Unassembled WGS sequence"/>
</dbReference>
<reference evidence="2 3" key="1">
    <citation type="submission" date="2020-07" db="EMBL/GenBank/DDBJ databases">
        <title>Genomic Encyclopedia of Type Strains, Phase IV (KMG-IV): sequencing the most valuable type-strain genomes for metagenomic binning, comparative biology and taxonomic classification.</title>
        <authorList>
            <person name="Goeker M."/>
        </authorList>
    </citation>
    <scope>NUCLEOTIDE SEQUENCE [LARGE SCALE GENOMIC DNA]</scope>
    <source>
        <strain evidence="2 3">DSM 45533</strain>
    </source>
</reference>
<dbReference type="SUPFAM" id="SSF69318">
    <property type="entry name" value="Integrin alpha N-terminal domain"/>
    <property type="match status" value="1"/>
</dbReference>
<keyword evidence="1" id="KW-0732">Signal</keyword>
<dbReference type="Gene3D" id="2.130.10.10">
    <property type="entry name" value="YVTN repeat-like/Quinoprotein amine dehydrogenase"/>
    <property type="match status" value="1"/>
</dbReference>
<evidence type="ECO:0000313" key="3">
    <source>
        <dbReference type="Proteomes" id="UP000530928"/>
    </source>
</evidence>
<evidence type="ECO:0000256" key="1">
    <source>
        <dbReference type="ARBA" id="ARBA00022729"/>
    </source>
</evidence>
<dbReference type="Gene3D" id="2.130.10.130">
    <property type="entry name" value="Integrin alpha, N-terminal"/>
    <property type="match status" value="1"/>
</dbReference>
<comment type="caution">
    <text evidence="2">The sequence shown here is derived from an EMBL/GenBank/DDBJ whole genome shotgun (WGS) entry which is preliminary data.</text>
</comment>
<dbReference type="InterPro" id="IPR011048">
    <property type="entry name" value="Haem_d1_sf"/>
</dbReference>
<dbReference type="SUPFAM" id="SSF51004">
    <property type="entry name" value="C-terminal (heme d1) domain of cytochrome cd1-nitrite reductase"/>
    <property type="match status" value="1"/>
</dbReference>
<gene>
    <name evidence="2" type="ORF">HNR30_006828</name>
</gene>
<dbReference type="PANTHER" id="PTHR47197:SF3">
    <property type="entry name" value="DIHYDRO-HEME D1 DEHYDROGENASE"/>
    <property type="match status" value="1"/>
</dbReference>
<sequence length="917" mass="97867">MAVGDFNNDGRDEIAIADHSEGGRIHIYDAVTHTAHPDLGVHDTRFENNDHNQMAVGDFNNDGRDEIAIADHSEGGRIHIYDAVTHTAHPDLGVHDTRFEDDDHNQMAVGDLDGDGRDEIAIADASEGGRVHVYDAVTHTFSPDLGVHDTTFENDDHNQMVIGDLNGDGQDEILIANDSGGRIDVLDATTHLPDPSMGIKDTRFNDDDHNQLAVGNLDGDHRGTAEAMIADASEGGQVQVFDARRPAGPVEEVAAAFASAPVPAVASCPYAGVDTEPGIQLIVDVSGTIPHKPVLIPSEFATIKADPANFDPARDPYVHYNLWVHDYGDAEDKPSGSSGLANFSGDGQDFLVSLGAFSGGNGTTREQAGTFMHELGHSLGLKHGGDEAFVNYKPNYLSVMNYNFQLIGLTSTTGSHRTIVDYSARALDELDTLHLDEQAGVQPDSPFYTRWYDADRDRRTGAADQPIDWNGNGTPGEADVAVAVNGGLCITAGDNGELDSETDTNDKEDGDKILSGDDHICNTTRAGDDKLVMSKDKGRLLHGFNDWANLSLAADPAPAPGRGPAELTAAEADTIHQSHDQALSPDRSVRLASPRSGFQETVMGVAMDKHNLYATHYYETIAAPHTSDGPGALIVLDRQTLQRKARVQVGHRPHAVAVNPLTERIYVLNAGEPGDPTVNKVTVLNSKTLAVVATVALNTGQTATDVVVNPRTNRVYVSNNAIGRLHVIDGRTNTELPPIITGPGPLGMAVDENTNTIYIAMSRLAVQPPVTALGAVTDDGVTRTIHPQVPLGPAGTQPWDVAVDPLNNRLYTGNLGGGPIQPSVTVLELSSRTIIKQVVTRGPIRAVAVNPYAHQVFGVGDRGVDVVGEQSLSVVRTMQVNLPFAVTTGTGDDRHLFVGDVRNGELTRLSYSSGTRK</sequence>
<dbReference type="GO" id="GO:0008237">
    <property type="term" value="F:metallopeptidase activity"/>
    <property type="evidence" value="ECO:0007669"/>
    <property type="project" value="InterPro"/>
</dbReference>
<dbReference type="Pfam" id="PF13517">
    <property type="entry name" value="FG-GAP_3"/>
    <property type="match status" value="2"/>
</dbReference>